<feature type="non-terminal residue" evidence="1">
    <location>
        <position position="1"/>
    </location>
</feature>
<evidence type="ECO:0000313" key="1">
    <source>
        <dbReference type="EMBL" id="GAG90273.1"/>
    </source>
</evidence>
<dbReference type="EMBL" id="BART01028381">
    <property type="protein sequence ID" value="GAG90273.1"/>
    <property type="molecule type" value="Genomic_DNA"/>
</dbReference>
<protein>
    <submittedName>
        <fullName evidence="1">Uncharacterized protein</fullName>
    </submittedName>
</protein>
<gene>
    <name evidence="1" type="ORF">S01H4_50063</name>
</gene>
<accession>X1C1E4</accession>
<sequence length="29" mass="3091">LTYASALGATGIFPSLVISVHKLPEYTLK</sequence>
<comment type="caution">
    <text evidence="1">The sequence shown here is derived from an EMBL/GenBank/DDBJ whole genome shotgun (WGS) entry which is preliminary data.</text>
</comment>
<proteinExistence type="predicted"/>
<dbReference type="AlphaFoldDB" id="X1C1E4"/>
<name>X1C1E4_9ZZZZ</name>
<reference evidence="1" key="1">
    <citation type="journal article" date="2014" name="Front. Microbiol.">
        <title>High frequency of phylogenetically diverse reductive dehalogenase-homologous genes in deep subseafloor sedimentary metagenomes.</title>
        <authorList>
            <person name="Kawai M."/>
            <person name="Futagami T."/>
            <person name="Toyoda A."/>
            <person name="Takaki Y."/>
            <person name="Nishi S."/>
            <person name="Hori S."/>
            <person name="Arai W."/>
            <person name="Tsubouchi T."/>
            <person name="Morono Y."/>
            <person name="Uchiyama I."/>
            <person name="Ito T."/>
            <person name="Fujiyama A."/>
            <person name="Inagaki F."/>
            <person name="Takami H."/>
        </authorList>
    </citation>
    <scope>NUCLEOTIDE SEQUENCE</scope>
    <source>
        <strain evidence="1">Expedition CK06-06</strain>
    </source>
</reference>
<organism evidence="1">
    <name type="scientific">marine sediment metagenome</name>
    <dbReference type="NCBI Taxonomy" id="412755"/>
    <lineage>
        <taxon>unclassified sequences</taxon>
        <taxon>metagenomes</taxon>
        <taxon>ecological metagenomes</taxon>
    </lineage>
</organism>